<evidence type="ECO:0000256" key="1">
    <source>
        <dbReference type="SAM" id="Phobius"/>
    </source>
</evidence>
<feature type="transmembrane region" description="Helical" evidence="1">
    <location>
        <begin position="73"/>
        <end position="97"/>
    </location>
</feature>
<organism evidence="2 3">
    <name type="scientific">Hymenobacter monticola</name>
    <dbReference type="NCBI Taxonomy" id="1705399"/>
    <lineage>
        <taxon>Bacteria</taxon>
        <taxon>Pseudomonadati</taxon>
        <taxon>Bacteroidota</taxon>
        <taxon>Cytophagia</taxon>
        <taxon>Cytophagales</taxon>
        <taxon>Hymenobacteraceae</taxon>
        <taxon>Hymenobacter</taxon>
    </lineage>
</organism>
<dbReference type="InterPro" id="IPR025250">
    <property type="entry name" value="DUF4199"/>
</dbReference>
<keyword evidence="1" id="KW-0812">Transmembrane</keyword>
<keyword evidence="1" id="KW-1133">Transmembrane helix</keyword>
<keyword evidence="3" id="KW-1185">Reference proteome</keyword>
<proteinExistence type="predicted"/>
<feature type="transmembrane region" description="Helical" evidence="1">
    <location>
        <begin position="142"/>
        <end position="166"/>
    </location>
</feature>
<evidence type="ECO:0000313" key="2">
    <source>
        <dbReference type="EMBL" id="UOE33780.1"/>
    </source>
</evidence>
<gene>
    <name evidence="2" type="ORF">MTP16_21995</name>
</gene>
<sequence>METNSTPVTTTSVALRYGLLTGLVSVIFSFGLNVMHQEGSPLRYLSFAILIGGLVLAMNHFKQQNRGFMSYGQGLGIGAVLSAVVGAISGIFAYVYMNFIDTDMLGRITEKMRADMEARGGLSDEQIDQAVAMSSKFMNGPVMVGAALLGTLLIGVLLSLVISAIIKNAQPEFE</sequence>
<keyword evidence="1" id="KW-0472">Membrane</keyword>
<evidence type="ECO:0000313" key="3">
    <source>
        <dbReference type="Proteomes" id="UP000831390"/>
    </source>
</evidence>
<feature type="transmembrane region" description="Helical" evidence="1">
    <location>
        <begin position="14"/>
        <end position="35"/>
    </location>
</feature>
<protein>
    <submittedName>
        <fullName evidence="2">DUF4199 domain-containing protein</fullName>
    </submittedName>
</protein>
<feature type="transmembrane region" description="Helical" evidence="1">
    <location>
        <begin position="42"/>
        <end position="61"/>
    </location>
</feature>
<dbReference type="Pfam" id="PF13858">
    <property type="entry name" value="DUF4199"/>
    <property type="match status" value="1"/>
</dbReference>
<dbReference type="Proteomes" id="UP000831390">
    <property type="component" value="Chromosome"/>
</dbReference>
<reference evidence="2 3" key="1">
    <citation type="submission" date="2022-03" db="EMBL/GenBank/DDBJ databases">
        <title>Hymenobactersp. isolated from the air.</title>
        <authorList>
            <person name="Won M."/>
            <person name="Kwon S.-W."/>
        </authorList>
    </citation>
    <scope>NUCLEOTIDE SEQUENCE [LARGE SCALE GENOMIC DNA]</scope>
    <source>
        <strain evidence="2 3">KACC 22596</strain>
    </source>
</reference>
<dbReference type="RefSeq" id="WP_243514004.1">
    <property type="nucleotide sequence ID" value="NZ_CP094534.1"/>
</dbReference>
<accession>A0ABY4B454</accession>
<dbReference type="EMBL" id="CP094534">
    <property type="protein sequence ID" value="UOE33780.1"/>
    <property type="molecule type" value="Genomic_DNA"/>
</dbReference>
<name>A0ABY4B454_9BACT</name>